<dbReference type="Proteomes" id="UP001372338">
    <property type="component" value="Unassembled WGS sequence"/>
</dbReference>
<comment type="caution">
    <text evidence="1">The sequence shown here is derived from an EMBL/GenBank/DDBJ whole genome shotgun (WGS) entry which is preliminary data.</text>
</comment>
<evidence type="ECO:0000313" key="1">
    <source>
        <dbReference type="EMBL" id="KAK7251346.1"/>
    </source>
</evidence>
<dbReference type="AlphaFoldDB" id="A0AAN9HR89"/>
<sequence>MVEEQVVMEVKVGEQVVVAVKVEEYLLVVEQVVLLTVKRVGSVWCAAGASVACSSYSTCGGSEVKATAVSELLLHLLAFSLLREVVYGCLRCCLSFIKTV</sequence>
<gene>
    <name evidence="1" type="ORF">RIF29_34452</name>
</gene>
<proteinExistence type="predicted"/>
<organism evidence="1 2">
    <name type="scientific">Crotalaria pallida</name>
    <name type="common">Smooth rattlebox</name>
    <name type="synonym">Crotalaria striata</name>
    <dbReference type="NCBI Taxonomy" id="3830"/>
    <lineage>
        <taxon>Eukaryota</taxon>
        <taxon>Viridiplantae</taxon>
        <taxon>Streptophyta</taxon>
        <taxon>Embryophyta</taxon>
        <taxon>Tracheophyta</taxon>
        <taxon>Spermatophyta</taxon>
        <taxon>Magnoliopsida</taxon>
        <taxon>eudicotyledons</taxon>
        <taxon>Gunneridae</taxon>
        <taxon>Pentapetalae</taxon>
        <taxon>rosids</taxon>
        <taxon>fabids</taxon>
        <taxon>Fabales</taxon>
        <taxon>Fabaceae</taxon>
        <taxon>Papilionoideae</taxon>
        <taxon>50 kb inversion clade</taxon>
        <taxon>genistoids sensu lato</taxon>
        <taxon>core genistoids</taxon>
        <taxon>Crotalarieae</taxon>
        <taxon>Crotalaria</taxon>
    </lineage>
</organism>
<accession>A0AAN9HR89</accession>
<name>A0AAN9HR89_CROPI</name>
<evidence type="ECO:0000313" key="2">
    <source>
        <dbReference type="Proteomes" id="UP001372338"/>
    </source>
</evidence>
<protein>
    <submittedName>
        <fullName evidence="1">Uncharacterized protein</fullName>
    </submittedName>
</protein>
<reference evidence="1 2" key="1">
    <citation type="submission" date="2024-01" db="EMBL/GenBank/DDBJ databases">
        <title>The genomes of 5 underutilized Papilionoideae crops provide insights into root nodulation and disease resistanc.</title>
        <authorList>
            <person name="Yuan L."/>
        </authorList>
    </citation>
    <scope>NUCLEOTIDE SEQUENCE [LARGE SCALE GENOMIC DNA]</scope>
    <source>
        <strain evidence="1">ZHUSHIDOU_FW_LH</strain>
        <tissue evidence="1">Leaf</tissue>
    </source>
</reference>
<dbReference type="EMBL" id="JAYWIO010000007">
    <property type="protein sequence ID" value="KAK7251346.1"/>
    <property type="molecule type" value="Genomic_DNA"/>
</dbReference>
<keyword evidence="2" id="KW-1185">Reference proteome</keyword>